<dbReference type="EMBL" id="LITU01000075">
    <property type="protein sequence ID" value="KOY13923.1"/>
    <property type="molecule type" value="Genomic_DNA"/>
</dbReference>
<sequence>MRVLLVTYWELTQMGGIWTYVKQLADRLMALGVEVDIMGTNGAKNEVYIRNLNRSFSKDKVWPMLQAKLNPTDLPQFTADALVAYYELNRYAFEMGAAYLGVDHYDVIHAQDPVAAVAMRRILNRNTPMVTSYHGALAREAFYDAQNSNAQLTLPEYLQSKRGRYFLSLEERSAEQSELILVSSNWIKSTLTDLRVPESKFRIIPYAVDIPAYRAQARVKFRQRKPAGKKVIAFTGRLEHIKGVHILIKALSGLKKFRSDWVCWIAGEGNLMEDLRSLANDLGVGADIVFWGKLDNIPSFLRHADIYVQPSLQDTQPFSVTEAQLAGLPVIVSGTAGMPEMVQPEHTGWVVPPQDVEALSSLLNALLQDDATLAKVGAAAKAWAEQHRSLEEMGLRTLHVYQEAIQLGGQRI</sequence>
<dbReference type="PANTHER" id="PTHR45947:SF3">
    <property type="entry name" value="SULFOQUINOVOSYL TRANSFERASE SQD2"/>
    <property type="match status" value="1"/>
</dbReference>
<gene>
    <name evidence="3" type="ORF">AMS66_23790</name>
</gene>
<evidence type="ECO:0000259" key="1">
    <source>
        <dbReference type="Pfam" id="PF00534"/>
    </source>
</evidence>
<comment type="caution">
    <text evidence="3">The sequence shown here is derived from an EMBL/GenBank/DDBJ whole genome shotgun (WGS) entry which is preliminary data.</text>
</comment>
<reference evidence="3 4" key="1">
    <citation type="submission" date="2015-08" db="EMBL/GenBank/DDBJ databases">
        <title>Draft genome sequence of cellulolytic and xylanolytic Paenibacillus sp. A59, isolated from a decaying forest soil from Patagonia, Argentina.</title>
        <authorList>
            <person name="Ghio S."/>
            <person name="Caceres A.M."/>
            <person name="Talia P."/>
            <person name="Grasso D."/>
            <person name="Campos E."/>
        </authorList>
    </citation>
    <scope>NUCLEOTIDE SEQUENCE [LARGE SCALE GENOMIC DNA]</scope>
    <source>
        <strain evidence="3 4">A59</strain>
    </source>
</reference>
<evidence type="ECO:0000313" key="4">
    <source>
        <dbReference type="Proteomes" id="UP000037688"/>
    </source>
</evidence>
<dbReference type="InterPro" id="IPR050194">
    <property type="entry name" value="Glycosyltransferase_grp1"/>
</dbReference>
<dbReference type="CDD" id="cd03801">
    <property type="entry name" value="GT4_PimA-like"/>
    <property type="match status" value="1"/>
</dbReference>
<dbReference type="Pfam" id="PF13439">
    <property type="entry name" value="Glyco_transf_4"/>
    <property type="match status" value="1"/>
</dbReference>
<dbReference type="Pfam" id="PF00534">
    <property type="entry name" value="Glycos_transf_1"/>
    <property type="match status" value="1"/>
</dbReference>
<evidence type="ECO:0000259" key="2">
    <source>
        <dbReference type="Pfam" id="PF13439"/>
    </source>
</evidence>
<dbReference type="GO" id="GO:0016757">
    <property type="term" value="F:glycosyltransferase activity"/>
    <property type="evidence" value="ECO:0007669"/>
    <property type="project" value="InterPro"/>
</dbReference>
<dbReference type="InterPro" id="IPR001296">
    <property type="entry name" value="Glyco_trans_1"/>
</dbReference>
<dbReference type="PANTHER" id="PTHR45947">
    <property type="entry name" value="SULFOQUINOVOSYL TRANSFERASE SQD2"/>
    <property type="match status" value="1"/>
</dbReference>
<evidence type="ECO:0000313" key="3">
    <source>
        <dbReference type="EMBL" id="KOY13923.1"/>
    </source>
</evidence>
<dbReference type="Proteomes" id="UP000037688">
    <property type="component" value="Unassembled WGS sequence"/>
</dbReference>
<dbReference type="AlphaFoldDB" id="A0A0M9BKA1"/>
<feature type="domain" description="Glycosyl transferase family 1" evidence="1">
    <location>
        <begin position="219"/>
        <end position="383"/>
    </location>
</feature>
<accession>A0A0M9BKA1</accession>
<dbReference type="PATRIC" id="fig|1705561.3.peg.4988"/>
<dbReference type="InterPro" id="IPR028098">
    <property type="entry name" value="Glyco_trans_4-like_N"/>
</dbReference>
<organism evidence="3 4">
    <name type="scientific">Paenibacillus xylanivorans</name>
    <dbReference type="NCBI Taxonomy" id="1705561"/>
    <lineage>
        <taxon>Bacteria</taxon>
        <taxon>Bacillati</taxon>
        <taxon>Bacillota</taxon>
        <taxon>Bacilli</taxon>
        <taxon>Bacillales</taxon>
        <taxon>Paenibacillaceae</taxon>
        <taxon>Paenibacillus</taxon>
    </lineage>
</organism>
<name>A0A0M9BKA1_9BACL</name>
<proteinExistence type="predicted"/>
<dbReference type="OrthoDB" id="9815550at2"/>
<dbReference type="SUPFAM" id="SSF53756">
    <property type="entry name" value="UDP-Glycosyltransferase/glycogen phosphorylase"/>
    <property type="match status" value="1"/>
</dbReference>
<protein>
    <recommendedName>
        <fullName evidence="5">Glycosyl transferase</fullName>
    </recommendedName>
</protein>
<keyword evidence="4" id="KW-1185">Reference proteome</keyword>
<dbReference type="RefSeq" id="WP_053783158.1">
    <property type="nucleotide sequence ID" value="NZ_LITU01000075.1"/>
</dbReference>
<dbReference type="Gene3D" id="3.40.50.2000">
    <property type="entry name" value="Glycogen Phosphorylase B"/>
    <property type="match status" value="2"/>
</dbReference>
<feature type="domain" description="Glycosyltransferase subfamily 4-like N-terminal" evidence="2">
    <location>
        <begin position="14"/>
        <end position="210"/>
    </location>
</feature>
<evidence type="ECO:0008006" key="5">
    <source>
        <dbReference type="Google" id="ProtNLM"/>
    </source>
</evidence>